<dbReference type="AlphaFoldDB" id="A0A2S4KQP4"/>
<reference evidence="7 8" key="1">
    <citation type="submission" date="2018-01" db="EMBL/GenBank/DDBJ databases">
        <title>Harnessing the power of phylogenomics to disentangle the directionality and signatures of interkingdom host jumping in the parasitic fungal genus Tolypocladium.</title>
        <authorList>
            <person name="Quandt C.A."/>
            <person name="Patterson W."/>
            <person name="Spatafora J.W."/>
        </authorList>
    </citation>
    <scope>NUCLEOTIDE SEQUENCE [LARGE SCALE GENOMIC DNA]</scope>
    <source>
        <strain evidence="7 8">NRBC 100945</strain>
    </source>
</reference>
<dbReference type="GO" id="GO:0006351">
    <property type="term" value="P:DNA-templated transcription"/>
    <property type="evidence" value="ECO:0007669"/>
    <property type="project" value="InterPro"/>
</dbReference>
<evidence type="ECO:0000256" key="4">
    <source>
        <dbReference type="ARBA" id="ARBA00023163"/>
    </source>
</evidence>
<proteinExistence type="predicted"/>
<keyword evidence="4" id="KW-0804">Transcription</keyword>
<name>A0A2S4KQP4_9HYPO</name>
<evidence type="ECO:0000259" key="6">
    <source>
        <dbReference type="SMART" id="SM00906"/>
    </source>
</evidence>
<evidence type="ECO:0000256" key="1">
    <source>
        <dbReference type="ARBA" id="ARBA00022833"/>
    </source>
</evidence>
<dbReference type="GO" id="GO:0008270">
    <property type="term" value="F:zinc ion binding"/>
    <property type="evidence" value="ECO:0007669"/>
    <property type="project" value="InterPro"/>
</dbReference>
<dbReference type="PANTHER" id="PTHR47171">
    <property type="entry name" value="FARA-RELATED"/>
    <property type="match status" value="1"/>
</dbReference>
<dbReference type="SMART" id="SM00906">
    <property type="entry name" value="Fungal_trans"/>
    <property type="match status" value="1"/>
</dbReference>
<keyword evidence="5" id="KW-0539">Nucleus</keyword>
<evidence type="ECO:0000313" key="8">
    <source>
        <dbReference type="Proteomes" id="UP000237481"/>
    </source>
</evidence>
<keyword evidence="3" id="KW-0238">DNA-binding</keyword>
<evidence type="ECO:0000256" key="5">
    <source>
        <dbReference type="ARBA" id="ARBA00023242"/>
    </source>
</evidence>
<keyword evidence="2" id="KW-0805">Transcription regulation</keyword>
<evidence type="ECO:0000256" key="2">
    <source>
        <dbReference type="ARBA" id="ARBA00023015"/>
    </source>
</evidence>
<evidence type="ECO:0000313" key="7">
    <source>
        <dbReference type="EMBL" id="POR32512.1"/>
    </source>
</evidence>
<dbReference type="CDD" id="cd12148">
    <property type="entry name" value="fungal_TF_MHR"/>
    <property type="match status" value="1"/>
</dbReference>
<accession>A0A2S4KQP4</accession>
<keyword evidence="8" id="KW-1185">Reference proteome</keyword>
<dbReference type="Proteomes" id="UP000237481">
    <property type="component" value="Unassembled WGS sequence"/>
</dbReference>
<dbReference type="InterPro" id="IPR052073">
    <property type="entry name" value="Amide_Lactam_Regulators"/>
</dbReference>
<dbReference type="Pfam" id="PF04082">
    <property type="entry name" value="Fungal_trans"/>
    <property type="match status" value="1"/>
</dbReference>
<dbReference type="GO" id="GO:0003677">
    <property type="term" value="F:DNA binding"/>
    <property type="evidence" value="ECO:0007669"/>
    <property type="project" value="UniProtKB-KW"/>
</dbReference>
<protein>
    <submittedName>
        <fullName evidence="7">Fungal specific transcription factor domain-containing protein</fullName>
    </submittedName>
</protein>
<feature type="domain" description="Xylanolytic transcriptional activator regulatory" evidence="6">
    <location>
        <begin position="246"/>
        <end position="321"/>
    </location>
</feature>
<sequence length="598" mass="67173">MPIFAPTSLRNERSDVHFDTVHVASGTNTHNHNTSPHYLDAPLNQATQPLLNASTGIETTEPRPSVSAEGVLQCANPQVLESPSSFQANSTLSAKSSGSQQLSVQASCFGDTGYMQILSRDNVLDEDKILTHQANLETISSALQEGFLESYFEYCFVWCPVLDRDFLQNPSSGLDESPLLQQALALCGNRINPPLIQYRDSAVYYNRAKELFYSNYESNALVRLASIMLFFWWSAGAPNLLNMDNAWWWTGIAIRIAQECGLHREPQPHQLAQDGKTAGLRRRIWWTLFARDRILSISQGRPTIIDPDYCDARMVTAEDFPDPSDPKVEIFINWVKLLDISGRISKHLSKRVEDRTDTANFSHDLTSWVQSLPEALSLPIRTARTMAFNRDVHRLFLTYLTNITLLHLSKSSQLLPKASKAAIVAASCVARLFEDFLTRGNIRFLSGDAGWEIAVAILALLHARRIEDLRPYADADIQTLRTALRQMTLLWPSSRMFYAAFDKLLGIDQTSVNRHNPIVRAEGDQVEDAEILDPIGGDADWMDSFPFVTEQTSPLINAVLVRSPAMAFSGLHWPLDFNAGLQEFLSQPDDYSFDMFNL</sequence>
<dbReference type="PANTHER" id="PTHR47171:SF5">
    <property type="entry name" value="ZN(II)2CYS6 TRANSCRIPTION FACTOR (EUROFUNG)"/>
    <property type="match status" value="1"/>
</dbReference>
<keyword evidence="1" id="KW-0862">Zinc</keyword>
<organism evidence="7 8">
    <name type="scientific">Tolypocladium paradoxum</name>
    <dbReference type="NCBI Taxonomy" id="94208"/>
    <lineage>
        <taxon>Eukaryota</taxon>
        <taxon>Fungi</taxon>
        <taxon>Dikarya</taxon>
        <taxon>Ascomycota</taxon>
        <taxon>Pezizomycotina</taxon>
        <taxon>Sordariomycetes</taxon>
        <taxon>Hypocreomycetidae</taxon>
        <taxon>Hypocreales</taxon>
        <taxon>Ophiocordycipitaceae</taxon>
        <taxon>Tolypocladium</taxon>
    </lineage>
</organism>
<dbReference type="EMBL" id="PKSG01000834">
    <property type="protein sequence ID" value="POR32512.1"/>
    <property type="molecule type" value="Genomic_DNA"/>
</dbReference>
<dbReference type="InterPro" id="IPR007219">
    <property type="entry name" value="XnlR_reg_dom"/>
</dbReference>
<evidence type="ECO:0000256" key="3">
    <source>
        <dbReference type="ARBA" id="ARBA00023125"/>
    </source>
</evidence>
<gene>
    <name evidence="7" type="ORF">TPAR_09492</name>
</gene>
<dbReference type="OrthoDB" id="39175at2759"/>
<comment type="caution">
    <text evidence="7">The sequence shown here is derived from an EMBL/GenBank/DDBJ whole genome shotgun (WGS) entry which is preliminary data.</text>
</comment>